<evidence type="ECO:0008006" key="3">
    <source>
        <dbReference type="Google" id="ProtNLM"/>
    </source>
</evidence>
<dbReference type="AlphaFoldDB" id="A0A100VR50"/>
<dbReference type="EMBL" id="BCNV01000005">
    <property type="protein sequence ID" value="GAS84507.1"/>
    <property type="molecule type" value="Genomic_DNA"/>
</dbReference>
<protein>
    <recommendedName>
        <fullName evidence="3">Ferric siderophore reductase C-terminal domain-containing protein</fullName>
    </recommendedName>
</protein>
<sequence>MGAINYTWLEQYGRITTGPVNEPVFGMPLTLLRHPEDAKLMLEAYNEHLRADSLRSAAVYFMHSVRGLVLGIHYMTSMCDASLNISLENIHLQLEVQEGRPVLHFQLADATEHVHPGSVINGVEDACHWRNELLTAYYGEQLRPIIEGVALAGEANTGQMWAQLASILRWFKTTVVKMDITDSEREAVIQGYEHVIALPPEILGLRKNMLSFKPVEIANPHQPGETMLMKPTCCLHYQVYGGQNYCYSCPKLTKAERQERYDAIVAAKSG</sequence>
<reference evidence="1 2" key="1">
    <citation type="journal article" date="2016" name="Genome Announc.">
        <title>Draft Genome Sequence of Paenibacillus amylolyticus Heshi-A3, Isolated from Fermented Rice Bran in a Japanese Fermented Seafood Dish.</title>
        <authorList>
            <person name="Akuzawa S."/>
            <person name="Nagaoka J."/>
            <person name="Kanekatsu M."/>
            <person name="Kubota E."/>
            <person name="Ohtake R."/>
            <person name="Suzuki T."/>
            <person name="Kanesaki Y."/>
        </authorList>
    </citation>
    <scope>NUCLEOTIDE SEQUENCE [LARGE SCALE GENOMIC DNA]</scope>
    <source>
        <strain evidence="1 2">Heshi-A3</strain>
    </source>
</reference>
<dbReference type="RefSeq" id="WP_062836885.1">
    <property type="nucleotide sequence ID" value="NZ_BCNV01000005.1"/>
</dbReference>
<accession>A0A100VR50</accession>
<reference evidence="2" key="2">
    <citation type="submission" date="2016-01" db="EMBL/GenBank/DDBJ databases">
        <title>Draft Genome Sequence of Paenibacillus amylolyticus Heshi-A3 that Was Isolated from Fermented Rice Bran with Aging Salted Mackerel, Which Was Named Heshiko as Traditional Fermented Seafood in Japan.</title>
        <authorList>
            <person name="Akuzawa S."/>
            <person name="Nakagawa J."/>
            <person name="Kanekatsu T."/>
            <person name="Kubota E."/>
            <person name="Ohtake R."/>
            <person name="Suzuki T."/>
            <person name="Kanesaki Y."/>
        </authorList>
    </citation>
    <scope>NUCLEOTIDE SEQUENCE [LARGE SCALE GENOMIC DNA]</scope>
    <source>
        <strain evidence="2">Heshi-A3</strain>
    </source>
</reference>
<evidence type="ECO:0000313" key="2">
    <source>
        <dbReference type="Proteomes" id="UP000069697"/>
    </source>
</evidence>
<dbReference type="Proteomes" id="UP000069697">
    <property type="component" value="Unassembled WGS sequence"/>
</dbReference>
<gene>
    <name evidence="1" type="ORF">PAHA3_4610</name>
</gene>
<comment type="caution">
    <text evidence="1">The sequence shown here is derived from an EMBL/GenBank/DDBJ whole genome shotgun (WGS) entry which is preliminary data.</text>
</comment>
<evidence type="ECO:0000313" key="1">
    <source>
        <dbReference type="EMBL" id="GAS84507.1"/>
    </source>
</evidence>
<organism evidence="1 2">
    <name type="scientific">Paenibacillus amylolyticus</name>
    <dbReference type="NCBI Taxonomy" id="1451"/>
    <lineage>
        <taxon>Bacteria</taxon>
        <taxon>Bacillati</taxon>
        <taxon>Bacillota</taxon>
        <taxon>Bacilli</taxon>
        <taxon>Bacillales</taxon>
        <taxon>Paenibacillaceae</taxon>
        <taxon>Paenibacillus</taxon>
    </lineage>
</organism>
<proteinExistence type="predicted"/>
<name>A0A100VR50_PAEAM</name>